<evidence type="ECO:0000256" key="3">
    <source>
        <dbReference type="ARBA" id="ARBA00023180"/>
    </source>
</evidence>
<sequence>MPYLKNQSEDCLYLNIYTPLQDSSRTYRRHSVLVIIHGESYSFGSGNIYDGFVLASYANMVVVTFNFRLGILGFLRPGVGSSTVTNFGIMDQVAALQWIKDNIEHFGGDPTSVTLMGHGTGAASINFLMLSPLLSPSYDLFKRAILLSGSALSLWSLVTHPLQYTLQVAQHFNCPETDPEMSICLRNKRLSDITAVDIESPRFKTAFGPIIDGNVIPNDPEQCMTVYRDIFSRYELMFGLTQSESYHQLDGISLLFGMKFEQTETLLRDFVYSKYETDQSVSGEEMPYFLGVPLDGDLSYYKSKYTTREKLLSEVILTWVSNFARSGHVRSDLQAILPHWVPLNGGLSHCKSKYTTWEKLLSEVILTWTDQSVSGEEVPYFLGVPLDGDLSYYKSKYTTREKLHSEVILTWVSNFARSGYTTREKLHSEVILTWVSNFTDQSVSGEEVPYFLGVPLDGDLSYYKSKYTTREKLHSEVILTWVSNFARSGNPNMGMRDSFQFLSYSDWAPYLHLHWPPFDPNNQTYLQMNIPPRVSKHYKADKVRYWNVNLPHTLSQCLTPSGGIDKYASRYPSILREFPPNPEPDRDYVEPKYGRRPEPEPKPRDFDPRPWIEQPLPKPNEAREDFNPYDNFGTRPQFGRTEESDPSDNENVKSSSISGILITLGVIFLLDFDPRPWIEQPLPKPNEAREDFNPYDNFGTRPQFGRTEKSDPSDDENVKSSSISGILITLGVIFLLLNLFAFVFIFYQKNRLNMREHLFNNARMRHFQCTSRNTDGDDEYEFTDDEVESQIYMKKTSSAVTTPPDVKSILKHNNSDYEAVSTNKQNYERKNSSSTVDANMKVRQWIVEKCNGETQFEMDGTSDDGGKAPKAGTARDFKQKENIAVSTNKQNYERKNSSSTVDANMKVRQWIVEKCNGETQFEMDGTSDDGGKAPKAGTARDFKQKENIYLDRKDRGNVQKEGNYDVIKTRKTSNDSSSTKKQAVKKVSVAVDATPATRTASVLRQIPIEITKSSKSLNEISKDECEIPLVLRKNKSFDYPDDELIDEKSRTLPSNFNKKRSMSTTSIHELKQLIDSNKTFQEVVNAKTKTLKKPKTVHKNEANILDDGKLSGKLNADINVTSRDEKEILPLTHQQTMNGITRRNFPKVLPEYPGIPTPLPALPIDHETKLPQTDNQGGGPKIPPLPPPRISSTLGRKPQQPLHKSQVFIQLNKNESVIPETIDESCAETLATSSGSTKDIENKIDKILQNPPKLTKQNSVDLESTIKQVKSNMAAIEHNVPNIEPTSSATTETPEVSRNSNSFESAIKKQKNKILNKLSSGSSGEKDQSKRDTAKERKHEHIAKETSPECINLSEENVFYETVFHDSSVTNVVPNPATSGAPSNPVTDIPFVHKQQNKTPEEIYKTLKMIRLEKEKLESSIPNTTSTVPNTISTATASLPINDKTSTYAIIRNTNQNPQQLLNSQQKTTKVSKEPKYIIKPQLSQITPKKIPHAVANTNSDLFKRAILLSGSALSLWSLVTHPLQYTLQVAQHFNCPETDPEMSICLRNKRLSDITAVDIESPRFKTAFGPIIDGNVIPNDPEQCMTVYRDIFSRLIQMWPWPKSCRSTTTGTRAWPA</sequence>
<dbReference type="InterPro" id="IPR002018">
    <property type="entry name" value="CarbesteraseB"/>
</dbReference>
<dbReference type="PaxDb" id="121845-A0A3Q0IVF7"/>
<feature type="domain" description="Carboxylesterase type B" evidence="6">
    <location>
        <begin position="1494"/>
        <end position="1587"/>
    </location>
</feature>
<dbReference type="SUPFAM" id="SSF53474">
    <property type="entry name" value="alpha/beta-Hydrolases"/>
    <property type="match status" value="3"/>
</dbReference>
<keyword evidence="5" id="KW-1133">Transmembrane helix</keyword>
<dbReference type="Gene3D" id="3.40.50.1820">
    <property type="entry name" value="alpha/beta hydrolase"/>
    <property type="match status" value="3"/>
</dbReference>
<dbReference type="InterPro" id="IPR051093">
    <property type="entry name" value="Neuroligin/BSAL"/>
</dbReference>
<feature type="domain" description="Carboxylesterase type B" evidence="6">
    <location>
        <begin position="440"/>
        <end position="546"/>
    </location>
</feature>
<keyword evidence="2" id="KW-0732">Signal</keyword>
<feature type="region of interest" description="Disordered" evidence="4">
    <location>
        <begin position="856"/>
        <end position="900"/>
    </location>
</feature>
<dbReference type="PANTHER" id="PTHR43903">
    <property type="entry name" value="NEUROLIGIN"/>
    <property type="match status" value="1"/>
</dbReference>
<dbReference type="PROSITE" id="PS00941">
    <property type="entry name" value="CARBOXYLESTERASE_B_2"/>
    <property type="match status" value="1"/>
</dbReference>
<feature type="region of interest" description="Disordered" evidence="4">
    <location>
        <begin position="681"/>
        <end position="718"/>
    </location>
</feature>
<evidence type="ECO:0000313" key="8">
    <source>
        <dbReference type="RefSeq" id="XP_026678350.1"/>
    </source>
</evidence>
<feature type="compositionally biased region" description="Basic and acidic residues" evidence="4">
    <location>
        <begin position="583"/>
        <end position="610"/>
    </location>
</feature>
<comment type="similarity">
    <text evidence="1">Belongs to the type-B carboxylesterase/lipase family.</text>
</comment>
<proteinExistence type="inferred from homology"/>
<dbReference type="STRING" id="121845.A0A3Q0IVF7"/>
<protein>
    <submittedName>
        <fullName evidence="8">Uncharacterized protein LOC113466834</fullName>
    </submittedName>
</protein>
<feature type="region of interest" description="Disordered" evidence="4">
    <location>
        <begin position="1277"/>
        <end position="1302"/>
    </location>
</feature>
<feature type="compositionally biased region" description="Basic and acidic residues" evidence="4">
    <location>
        <begin position="706"/>
        <end position="718"/>
    </location>
</feature>
<evidence type="ECO:0000259" key="6">
    <source>
        <dbReference type="Pfam" id="PF00135"/>
    </source>
</evidence>
<dbReference type="InterPro" id="IPR019819">
    <property type="entry name" value="Carboxylesterase_B_CS"/>
</dbReference>
<reference evidence="8" key="1">
    <citation type="submission" date="2025-08" db="UniProtKB">
        <authorList>
            <consortium name="RefSeq"/>
        </authorList>
    </citation>
    <scope>IDENTIFICATION</scope>
</reference>
<dbReference type="GeneID" id="113466834"/>
<feature type="domain" description="Carboxylesterase type B" evidence="6">
    <location>
        <begin position="6"/>
        <end position="247"/>
    </location>
</feature>
<accession>A0A3Q0IVF7</accession>
<dbReference type="KEGG" id="dci:113466834"/>
<dbReference type="InterPro" id="IPR029058">
    <property type="entry name" value="AB_hydrolase_fold"/>
</dbReference>
<feature type="region of interest" description="Disordered" evidence="4">
    <location>
        <begin position="575"/>
        <end position="653"/>
    </location>
</feature>
<keyword evidence="7" id="KW-1185">Reference proteome</keyword>
<keyword evidence="5" id="KW-0472">Membrane</keyword>
<evidence type="ECO:0000256" key="4">
    <source>
        <dbReference type="SAM" id="MobiDB-lite"/>
    </source>
</evidence>
<evidence type="ECO:0000256" key="2">
    <source>
        <dbReference type="ARBA" id="ARBA00022729"/>
    </source>
</evidence>
<feature type="compositionally biased region" description="Low complexity" evidence="4">
    <location>
        <begin position="1284"/>
        <end position="1294"/>
    </location>
</feature>
<dbReference type="RefSeq" id="XP_026678350.1">
    <property type="nucleotide sequence ID" value="XM_026822549.1"/>
</dbReference>
<feature type="region of interest" description="Disordered" evidence="4">
    <location>
        <begin position="1158"/>
        <end position="1202"/>
    </location>
</feature>
<name>A0A3Q0IVF7_DIACI</name>
<keyword evidence="3" id="KW-0325">Glycoprotein</keyword>
<feature type="region of interest" description="Disordered" evidence="4">
    <location>
        <begin position="1314"/>
        <end position="1345"/>
    </location>
</feature>
<keyword evidence="5" id="KW-0812">Transmembrane</keyword>
<dbReference type="Proteomes" id="UP000079169">
    <property type="component" value="Unplaced"/>
</dbReference>
<feature type="compositionally biased region" description="Basic and acidic residues" evidence="4">
    <location>
        <begin position="1324"/>
        <end position="1345"/>
    </location>
</feature>
<organism evidence="7 8">
    <name type="scientific">Diaphorina citri</name>
    <name type="common">Asian citrus psyllid</name>
    <dbReference type="NCBI Taxonomy" id="121845"/>
    <lineage>
        <taxon>Eukaryota</taxon>
        <taxon>Metazoa</taxon>
        <taxon>Ecdysozoa</taxon>
        <taxon>Arthropoda</taxon>
        <taxon>Hexapoda</taxon>
        <taxon>Insecta</taxon>
        <taxon>Pterygota</taxon>
        <taxon>Neoptera</taxon>
        <taxon>Paraneoptera</taxon>
        <taxon>Hemiptera</taxon>
        <taxon>Sternorrhyncha</taxon>
        <taxon>Psylloidea</taxon>
        <taxon>Psyllidae</taxon>
        <taxon>Diaphorininae</taxon>
        <taxon>Diaphorina</taxon>
    </lineage>
</organism>
<evidence type="ECO:0000256" key="1">
    <source>
        <dbReference type="ARBA" id="ARBA00005964"/>
    </source>
</evidence>
<feature type="region of interest" description="Disordered" evidence="4">
    <location>
        <begin position="921"/>
        <end position="946"/>
    </location>
</feature>
<feature type="transmembrane region" description="Helical" evidence="5">
    <location>
        <begin position="723"/>
        <end position="747"/>
    </location>
</feature>
<evidence type="ECO:0000313" key="7">
    <source>
        <dbReference type="Proteomes" id="UP000079169"/>
    </source>
</evidence>
<dbReference type="Pfam" id="PF00135">
    <property type="entry name" value="COesterase"/>
    <property type="match status" value="3"/>
</dbReference>
<gene>
    <name evidence="8" type="primary">LOC113466834</name>
</gene>
<evidence type="ECO:0000256" key="5">
    <source>
        <dbReference type="SAM" id="Phobius"/>
    </source>
</evidence>